<evidence type="ECO:0000256" key="2">
    <source>
        <dbReference type="ARBA" id="ARBA00022771"/>
    </source>
</evidence>
<keyword evidence="1" id="KW-0479">Metal-binding</keyword>
<name>A0A7S0YDH3_9CHLO</name>
<dbReference type="GO" id="GO:0006511">
    <property type="term" value="P:ubiquitin-dependent protein catabolic process"/>
    <property type="evidence" value="ECO:0007669"/>
    <property type="project" value="TreeGrafter"/>
</dbReference>
<feature type="transmembrane region" description="Helical" evidence="5">
    <location>
        <begin position="12"/>
        <end position="41"/>
    </location>
</feature>
<sequence>MIFLFFDTSGSHWYLGPLLFLAPFILEIISNGAVNIFTNFFSPVLGPGFGWTQVQSESNGYVSYVSFIFNLLYTFIGLFSFYRFAIWAWSGEGRIFFRQLWANFHGVLNGGRNGNVRQPNRQVNPPNSRTTVDQVSTVLQKLPTELHQTEEEYRALTAHDLRILAQRRGIPASQLRGVDKSELVTRLATWGGSSATSCSICCDDYESGDVIRILPCRHRFHIECVDRWFYSATDYSRALACPLCNQALTTS</sequence>
<dbReference type="SMART" id="SM00744">
    <property type="entry name" value="RINGv"/>
    <property type="match status" value="1"/>
</dbReference>
<dbReference type="InterPro" id="IPR011016">
    <property type="entry name" value="Znf_RING-CH"/>
</dbReference>
<dbReference type="GO" id="GO:0008270">
    <property type="term" value="F:zinc ion binding"/>
    <property type="evidence" value="ECO:0007669"/>
    <property type="project" value="UniProtKB-KW"/>
</dbReference>
<evidence type="ECO:0000256" key="3">
    <source>
        <dbReference type="ARBA" id="ARBA00022833"/>
    </source>
</evidence>
<feature type="transmembrane region" description="Helical" evidence="5">
    <location>
        <begin position="61"/>
        <end position="82"/>
    </location>
</feature>
<dbReference type="InterPro" id="IPR013083">
    <property type="entry name" value="Znf_RING/FYVE/PHD"/>
</dbReference>
<dbReference type="PANTHER" id="PTHR22765">
    <property type="entry name" value="RING FINGER AND PROTEASE ASSOCIATED DOMAIN-CONTAINING"/>
    <property type="match status" value="1"/>
</dbReference>
<dbReference type="PROSITE" id="PS50089">
    <property type="entry name" value="ZF_RING_2"/>
    <property type="match status" value="1"/>
</dbReference>
<dbReference type="Pfam" id="PF13639">
    <property type="entry name" value="zf-RING_2"/>
    <property type="match status" value="1"/>
</dbReference>
<evidence type="ECO:0000256" key="4">
    <source>
        <dbReference type="PROSITE-ProRule" id="PRU00175"/>
    </source>
</evidence>
<evidence type="ECO:0000259" key="6">
    <source>
        <dbReference type="PROSITE" id="PS50089"/>
    </source>
</evidence>
<dbReference type="PANTHER" id="PTHR22765:SF411">
    <property type="entry name" value="OS02G0248440 PROTEIN"/>
    <property type="match status" value="1"/>
</dbReference>
<accession>A0A7S0YDH3</accession>
<dbReference type="InterPro" id="IPR001841">
    <property type="entry name" value="Znf_RING"/>
</dbReference>
<evidence type="ECO:0000256" key="1">
    <source>
        <dbReference type="ARBA" id="ARBA00022723"/>
    </source>
</evidence>
<dbReference type="EMBL" id="HBFM01010526">
    <property type="protein sequence ID" value="CAD8770286.1"/>
    <property type="molecule type" value="Transcribed_RNA"/>
</dbReference>
<evidence type="ECO:0000313" key="7">
    <source>
        <dbReference type="EMBL" id="CAD8770286.1"/>
    </source>
</evidence>
<keyword evidence="2 4" id="KW-0863">Zinc-finger</keyword>
<keyword evidence="3" id="KW-0862">Zinc</keyword>
<reference evidence="7" key="1">
    <citation type="submission" date="2021-01" db="EMBL/GenBank/DDBJ databases">
        <authorList>
            <person name="Corre E."/>
            <person name="Pelletier E."/>
            <person name="Niang G."/>
            <person name="Scheremetjew M."/>
            <person name="Finn R."/>
            <person name="Kale V."/>
            <person name="Holt S."/>
            <person name="Cochrane G."/>
            <person name="Meng A."/>
            <person name="Brown T."/>
            <person name="Cohen L."/>
        </authorList>
    </citation>
    <scope>NUCLEOTIDE SEQUENCE</scope>
    <source>
        <strain evidence="7">SAG 63-3</strain>
    </source>
</reference>
<keyword evidence="5" id="KW-0472">Membrane</keyword>
<evidence type="ECO:0000256" key="5">
    <source>
        <dbReference type="SAM" id="Phobius"/>
    </source>
</evidence>
<dbReference type="GO" id="GO:0061630">
    <property type="term" value="F:ubiquitin protein ligase activity"/>
    <property type="evidence" value="ECO:0007669"/>
    <property type="project" value="TreeGrafter"/>
</dbReference>
<protein>
    <recommendedName>
        <fullName evidence="6">RING-type domain-containing protein</fullName>
    </recommendedName>
</protein>
<keyword evidence="5" id="KW-1133">Transmembrane helix</keyword>
<dbReference type="InterPro" id="IPR051826">
    <property type="entry name" value="E3_ubiquitin-ligase_domain"/>
</dbReference>
<dbReference type="AlphaFoldDB" id="A0A7S0YDH3"/>
<dbReference type="SUPFAM" id="SSF57850">
    <property type="entry name" value="RING/U-box"/>
    <property type="match status" value="1"/>
</dbReference>
<proteinExistence type="predicted"/>
<dbReference type="SMART" id="SM00184">
    <property type="entry name" value="RING"/>
    <property type="match status" value="1"/>
</dbReference>
<organism evidence="7">
    <name type="scientific">Polytomella parva</name>
    <dbReference type="NCBI Taxonomy" id="51329"/>
    <lineage>
        <taxon>Eukaryota</taxon>
        <taxon>Viridiplantae</taxon>
        <taxon>Chlorophyta</taxon>
        <taxon>core chlorophytes</taxon>
        <taxon>Chlorophyceae</taxon>
        <taxon>CS clade</taxon>
        <taxon>Chlamydomonadales</taxon>
        <taxon>Chlamydomonadaceae</taxon>
        <taxon>Polytomella</taxon>
    </lineage>
</organism>
<feature type="domain" description="RING-type" evidence="6">
    <location>
        <begin position="198"/>
        <end position="245"/>
    </location>
</feature>
<dbReference type="Gene3D" id="3.30.40.10">
    <property type="entry name" value="Zinc/RING finger domain, C3HC4 (zinc finger)"/>
    <property type="match status" value="1"/>
</dbReference>
<keyword evidence="5" id="KW-0812">Transmembrane</keyword>
<gene>
    <name evidence="7" type="ORF">PPAR00522_LOCUS6687</name>
</gene>